<dbReference type="GO" id="GO:0005524">
    <property type="term" value="F:ATP binding"/>
    <property type="evidence" value="ECO:0007669"/>
    <property type="project" value="UniProtKB-KW"/>
</dbReference>
<evidence type="ECO:0000256" key="5">
    <source>
        <dbReference type="ARBA" id="ARBA00022917"/>
    </source>
</evidence>
<evidence type="ECO:0000313" key="13">
    <source>
        <dbReference type="Proteomes" id="UP001165065"/>
    </source>
</evidence>
<feature type="domain" description="Aminoacyl-transfer RNA synthetases class-II family profile" evidence="10">
    <location>
        <begin position="150"/>
        <end position="413"/>
    </location>
</feature>
<dbReference type="InterPro" id="IPR017449">
    <property type="entry name" value="Pro-tRNA_synth_II"/>
</dbReference>
<dbReference type="PROSITE" id="PS50862">
    <property type="entry name" value="AA_TRNA_LIGASE_II"/>
    <property type="match status" value="1"/>
</dbReference>
<dbReference type="Pfam" id="PF09180">
    <property type="entry name" value="ProRS-C_1"/>
    <property type="match status" value="1"/>
</dbReference>
<dbReference type="OrthoDB" id="1350766at2759"/>
<dbReference type="Pfam" id="PF03129">
    <property type="entry name" value="HGTP_anticodon"/>
    <property type="match status" value="1"/>
</dbReference>
<dbReference type="InterPro" id="IPR000738">
    <property type="entry name" value="WHEP-TRS_dom"/>
</dbReference>
<gene>
    <name evidence="12" type="ORF">TrCOL_g5878</name>
</gene>
<keyword evidence="5" id="KW-0648">Protein biosynthesis</keyword>
<dbReference type="InterPro" id="IPR016061">
    <property type="entry name" value="Pro-tRNA_ligase_II_C"/>
</dbReference>
<dbReference type="SUPFAM" id="SSF52954">
    <property type="entry name" value="Class II aaRS ABD-related"/>
    <property type="match status" value="1"/>
</dbReference>
<feature type="region of interest" description="Disordered" evidence="9">
    <location>
        <begin position="92"/>
        <end position="125"/>
    </location>
</feature>
<dbReference type="InterPro" id="IPR002314">
    <property type="entry name" value="aa-tRNA-synt_IIb"/>
</dbReference>
<feature type="domain" description="WHEP-TRS" evidence="11">
    <location>
        <begin position="50"/>
        <end position="106"/>
    </location>
</feature>
<evidence type="ECO:0000256" key="6">
    <source>
        <dbReference type="ARBA" id="ARBA00023146"/>
    </source>
</evidence>
<keyword evidence="4" id="KW-0067">ATP-binding</keyword>
<dbReference type="SMART" id="SM00991">
    <property type="entry name" value="WHEP-TRS"/>
    <property type="match status" value="1"/>
</dbReference>
<dbReference type="InterPro" id="IPR006195">
    <property type="entry name" value="aa-tRNA-synth_II"/>
</dbReference>
<dbReference type="SUPFAM" id="SSF55681">
    <property type="entry name" value="Class II aaRS and biotin synthetases"/>
    <property type="match status" value="1"/>
</dbReference>
<comment type="catalytic activity">
    <reaction evidence="8">
        <text>tRNA(Pro) + L-proline + ATP = L-prolyl-tRNA(Pro) + AMP + diphosphate</text>
        <dbReference type="Rhea" id="RHEA:14305"/>
        <dbReference type="Rhea" id="RHEA-COMP:9700"/>
        <dbReference type="Rhea" id="RHEA-COMP:9702"/>
        <dbReference type="ChEBI" id="CHEBI:30616"/>
        <dbReference type="ChEBI" id="CHEBI:33019"/>
        <dbReference type="ChEBI" id="CHEBI:60039"/>
        <dbReference type="ChEBI" id="CHEBI:78442"/>
        <dbReference type="ChEBI" id="CHEBI:78532"/>
        <dbReference type="ChEBI" id="CHEBI:456215"/>
        <dbReference type="EC" id="6.1.1.15"/>
    </reaction>
</comment>
<accession>A0A9W7LG84</accession>
<dbReference type="PANTHER" id="PTHR43382">
    <property type="entry name" value="PROLYL-TRNA SYNTHETASE"/>
    <property type="match status" value="1"/>
</dbReference>
<dbReference type="AlphaFoldDB" id="A0A9W7LG84"/>
<protein>
    <recommendedName>
        <fullName evidence="1">proline--tRNA ligase</fullName>
        <ecNumber evidence="1">6.1.1.15</ecNumber>
    </recommendedName>
    <alternativeName>
        <fullName evidence="7">Prolyl-tRNA synthetase</fullName>
    </alternativeName>
</protein>
<evidence type="ECO:0000256" key="1">
    <source>
        <dbReference type="ARBA" id="ARBA00012831"/>
    </source>
</evidence>
<evidence type="ECO:0000256" key="7">
    <source>
        <dbReference type="ARBA" id="ARBA00029731"/>
    </source>
</evidence>
<evidence type="ECO:0000259" key="11">
    <source>
        <dbReference type="PROSITE" id="PS51185"/>
    </source>
</evidence>
<keyword evidence="6" id="KW-0030">Aminoacyl-tRNA synthetase</keyword>
<evidence type="ECO:0000256" key="9">
    <source>
        <dbReference type="SAM" id="MobiDB-lite"/>
    </source>
</evidence>
<dbReference type="InterPro" id="IPR033721">
    <property type="entry name" value="ProRS_core_arch_euk"/>
</dbReference>
<dbReference type="NCBIfam" id="TIGR00408">
    <property type="entry name" value="proS_fam_I"/>
    <property type="match status" value="1"/>
</dbReference>
<comment type="caution">
    <text evidence="12">The sequence shown here is derived from an EMBL/GenBank/DDBJ whole genome shotgun (WGS) entry which is preliminary data.</text>
</comment>
<dbReference type="GO" id="GO:0005737">
    <property type="term" value="C:cytoplasm"/>
    <property type="evidence" value="ECO:0007669"/>
    <property type="project" value="InterPro"/>
</dbReference>
<dbReference type="GO" id="GO:0006433">
    <property type="term" value="P:prolyl-tRNA aminoacylation"/>
    <property type="evidence" value="ECO:0007669"/>
    <property type="project" value="InterPro"/>
</dbReference>
<dbReference type="Gene3D" id="3.30.110.30">
    <property type="entry name" value="C-terminal domain of ProRS"/>
    <property type="match status" value="1"/>
</dbReference>
<proteinExistence type="inferred from homology"/>
<keyword evidence="3" id="KW-0547">Nucleotide-binding</keyword>
<dbReference type="EC" id="6.1.1.15" evidence="1"/>
<evidence type="ECO:0000256" key="4">
    <source>
        <dbReference type="ARBA" id="ARBA00022840"/>
    </source>
</evidence>
<dbReference type="EMBL" id="BRYA01000387">
    <property type="protein sequence ID" value="GMI48357.1"/>
    <property type="molecule type" value="Genomic_DNA"/>
</dbReference>
<dbReference type="InterPro" id="IPR004499">
    <property type="entry name" value="Pro-tRNA-ligase_IIa_arc-type"/>
</dbReference>
<reference evidence="13" key="1">
    <citation type="journal article" date="2023" name="Commun. Biol.">
        <title>Genome analysis of Parmales, the sister group of diatoms, reveals the evolutionary specialization of diatoms from phago-mixotrophs to photoautotrophs.</title>
        <authorList>
            <person name="Ban H."/>
            <person name="Sato S."/>
            <person name="Yoshikawa S."/>
            <person name="Yamada K."/>
            <person name="Nakamura Y."/>
            <person name="Ichinomiya M."/>
            <person name="Sato N."/>
            <person name="Blanc-Mathieu R."/>
            <person name="Endo H."/>
            <person name="Kuwata A."/>
            <person name="Ogata H."/>
        </authorList>
    </citation>
    <scope>NUCLEOTIDE SEQUENCE [LARGE SCALE GENOMIC DNA]</scope>
</reference>
<feature type="compositionally biased region" description="Basic and acidic residues" evidence="9">
    <location>
        <begin position="92"/>
        <end position="106"/>
    </location>
</feature>
<evidence type="ECO:0000256" key="8">
    <source>
        <dbReference type="ARBA" id="ARBA00047671"/>
    </source>
</evidence>
<keyword evidence="2" id="KW-0436">Ligase</keyword>
<dbReference type="Pfam" id="PF00458">
    <property type="entry name" value="WHEP-TRS"/>
    <property type="match status" value="1"/>
</dbReference>
<dbReference type="InterPro" id="IPR004154">
    <property type="entry name" value="Anticodon-bd"/>
</dbReference>
<name>A0A9W7LG84_9STRA</name>
<dbReference type="InterPro" id="IPR036621">
    <property type="entry name" value="Anticodon-bd_dom_sf"/>
</dbReference>
<dbReference type="Gene3D" id="3.30.930.10">
    <property type="entry name" value="Bira Bifunctional Protein, Domain 2"/>
    <property type="match status" value="1"/>
</dbReference>
<evidence type="ECO:0000256" key="2">
    <source>
        <dbReference type="ARBA" id="ARBA00022598"/>
    </source>
</evidence>
<dbReference type="CDD" id="cd00778">
    <property type="entry name" value="ProRS_core_arch_euk"/>
    <property type="match status" value="1"/>
</dbReference>
<dbReference type="Gene3D" id="1.10.287.10">
    <property type="entry name" value="S15/NS1, RNA-binding"/>
    <property type="match status" value="1"/>
</dbReference>
<dbReference type="PANTHER" id="PTHR43382:SF3">
    <property type="entry name" value="PROLINE--TRNA LIGASE, CHLOROPLASTIC_MITOCHONDRIAL"/>
    <property type="match status" value="1"/>
</dbReference>
<evidence type="ECO:0000256" key="3">
    <source>
        <dbReference type="ARBA" id="ARBA00022741"/>
    </source>
</evidence>
<keyword evidence="13" id="KW-1185">Reference proteome</keyword>
<dbReference type="SUPFAM" id="SSF64586">
    <property type="entry name" value="C-terminal domain of ProRS"/>
    <property type="match status" value="1"/>
</dbReference>
<dbReference type="HAMAP" id="MF_01571">
    <property type="entry name" value="Pro_tRNA_synth_type3"/>
    <property type="match status" value="1"/>
</dbReference>
<dbReference type="InterPro" id="IPR009068">
    <property type="entry name" value="uS15_NS1_RNA-bd_sf"/>
</dbReference>
<dbReference type="PROSITE" id="PS51185">
    <property type="entry name" value="WHEP_TRS_2"/>
    <property type="match status" value="1"/>
</dbReference>
<dbReference type="Gene3D" id="3.40.50.800">
    <property type="entry name" value="Anticodon-binding domain"/>
    <property type="match status" value="1"/>
</dbReference>
<evidence type="ECO:0000313" key="12">
    <source>
        <dbReference type="EMBL" id="GMI48357.1"/>
    </source>
</evidence>
<evidence type="ECO:0000259" key="10">
    <source>
        <dbReference type="PROSITE" id="PS50862"/>
    </source>
</evidence>
<sequence length="625" mass="70347">MFMLQLTSRIPLARSFIIPRGISISQSRPKCQITRFSGVSGLASQLTNDEVAQIEGQIKSKGDEIRALKDSGADKATVKPFVEELLSLKAKLEPPAEPKKKQEVGKKGGKKGGNNKSDDDDYITPRETDYSTWYSDVIRHSAMAESSPTRGAMIIKPWGMSIWELLREDMDKRIKNEDVENCYFPLLIPMSFLTKEAEHVEGFAKECAVVTHHRLTGSPDDPTNLIADPAAELEEPLIIRPTSETIIWNSFRKWITSHRDLPLKINQWANVLRWELRTRPFLRTSEFLWQEGHTAHATAEGASEDAVKMIGVYEDFCSDMLAMPTITGKKSPSERFAGAEETYTIEAMMQNGWCLQSGTSHDLGQSFGKAFDVTFQASDSSISPVYGTSWGVTTRLIGAMIMTHSDDSGLVLPPKIAPKQVVIVPIPAKKNDEEGAEKLKASLDSLVKGLTERGVRVKVDDRDYLRNGAKYFEWERKGVPLRIEIGPRDVKNDVCVFKWRKWKEDKESVRLEDAADKVVEELEQYQEYLLDNARARLAGGTRLDVTYDEMKSLLVNDEASQYPGAGLFLVPWKCDAANEEKIKEECKATLRCYPKDVNDMKMFEGKKCFFSGEPADRMALFGRAF</sequence>
<dbReference type="SUPFAM" id="SSF47060">
    <property type="entry name" value="S15/NS1 RNA-binding domain"/>
    <property type="match status" value="1"/>
</dbReference>
<dbReference type="FunFam" id="3.30.930.10:FF:000037">
    <property type="entry name" value="Proline--tRNA ligase"/>
    <property type="match status" value="1"/>
</dbReference>
<dbReference type="GO" id="GO:0017101">
    <property type="term" value="C:aminoacyl-tRNA synthetase multienzyme complex"/>
    <property type="evidence" value="ECO:0007669"/>
    <property type="project" value="TreeGrafter"/>
</dbReference>
<dbReference type="Proteomes" id="UP001165065">
    <property type="component" value="Unassembled WGS sequence"/>
</dbReference>
<dbReference type="Pfam" id="PF00587">
    <property type="entry name" value="tRNA-synt_2b"/>
    <property type="match status" value="1"/>
</dbReference>
<dbReference type="InterPro" id="IPR045864">
    <property type="entry name" value="aa-tRNA-synth_II/BPL/LPL"/>
</dbReference>
<dbReference type="SMART" id="SM00946">
    <property type="entry name" value="ProRS-C_1"/>
    <property type="match status" value="1"/>
</dbReference>
<dbReference type="GO" id="GO:0004827">
    <property type="term" value="F:proline-tRNA ligase activity"/>
    <property type="evidence" value="ECO:0007669"/>
    <property type="project" value="UniProtKB-EC"/>
</dbReference>
<organism evidence="12 13">
    <name type="scientific">Triparma columacea</name>
    <dbReference type="NCBI Taxonomy" id="722753"/>
    <lineage>
        <taxon>Eukaryota</taxon>
        <taxon>Sar</taxon>
        <taxon>Stramenopiles</taxon>
        <taxon>Ochrophyta</taxon>
        <taxon>Bolidophyceae</taxon>
        <taxon>Parmales</taxon>
        <taxon>Triparmaceae</taxon>
        <taxon>Triparma</taxon>
    </lineage>
</organism>